<evidence type="ECO:0000256" key="5">
    <source>
        <dbReference type="ARBA" id="ARBA00023136"/>
    </source>
</evidence>
<evidence type="ECO:0000313" key="8">
    <source>
        <dbReference type="Proteomes" id="UP000719766"/>
    </source>
</evidence>
<dbReference type="AlphaFoldDB" id="A0A9P7AT43"/>
<dbReference type="GO" id="GO:0012505">
    <property type="term" value="C:endomembrane system"/>
    <property type="evidence" value="ECO:0007669"/>
    <property type="project" value="UniProtKB-SubCell"/>
</dbReference>
<feature type="chain" id="PRO_5040328678" evidence="6">
    <location>
        <begin position="18"/>
        <end position="122"/>
    </location>
</feature>
<reference evidence="7" key="1">
    <citation type="journal article" date="2020" name="New Phytol.">
        <title>Comparative genomics reveals dynamic genome evolution in host specialist ectomycorrhizal fungi.</title>
        <authorList>
            <person name="Lofgren L.A."/>
            <person name="Nguyen N.H."/>
            <person name="Vilgalys R."/>
            <person name="Ruytinx J."/>
            <person name="Liao H.L."/>
            <person name="Branco S."/>
            <person name="Kuo A."/>
            <person name="LaButti K."/>
            <person name="Lipzen A."/>
            <person name="Andreopoulos W."/>
            <person name="Pangilinan J."/>
            <person name="Riley R."/>
            <person name="Hundley H."/>
            <person name="Na H."/>
            <person name="Barry K."/>
            <person name="Grigoriev I.V."/>
            <person name="Stajich J.E."/>
            <person name="Kennedy P.G."/>
        </authorList>
    </citation>
    <scope>NUCLEOTIDE SEQUENCE</scope>
    <source>
        <strain evidence="7">S12</strain>
    </source>
</reference>
<evidence type="ECO:0000256" key="6">
    <source>
        <dbReference type="SAM" id="SignalP"/>
    </source>
</evidence>
<comment type="caution">
    <text evidence="7">The sequence shown here is derived from an EMBL/GenBank/DDBJ whole genome shotgun (WGS) entry which is preliminary data.</text>
</comment>
<evidence type="ECO:0000256" key="3">
    <source>
        <dbReference type="ARBA" id="ARBA00022692"/>
    </source>
</evidence>
<dbReference type="GeneID" id="64604253"/>
<dbReference type="InterPro" id="IPR018937">
    <property type="entry name" value="MMgT"/>
</dbReference>
<dbReference type="EMBL" id="JABBWE010000023">
    <property type="protein sequence ID" value="KAG1795170.1"/>
    <property type="molecule type" value="Genomic_DNA"/>
</dbReference>
<protein>
    <submittedName>
        <fullName evidence="7">Membrane magnesium transporter-domain-containing protein</fullName>
    </submittedName>
</protein>
<keyword evidence="3" id="KW-0812">Transmembrane</keyword>
<keyword evidence="5" id="KW-0472">Membrane</keyword>
<gene>
    <name evidence="7" type="ORF">HD556DRAFT_396740</name>
</gene>
<feature type="signal peptide" evidence="6">
    <location>
        <begin position="1"/>
        <end position="17"/>
    </location>
</feature>
<name>A0A9P7AT43_9AGAM</name>
<organism evidence="7 8">
    <name type="scientific">Suillus plorans</name>
    <dbReference type="NCBI Taxonomy" id="116603"/>
    <lineage>
        <taxon>Eukaryota</taxon>
        <taxon>Fungi</taxon>
        <taxon>Dikarya</taxon>
        <taxon>Basidiomycota</taxon>
        <taxon>Agaricomycotina</taxon>
        <taxon>Agaricomycetes</taxon>
        <taxon>Agaricomycetidae</taxon>
        <taxon>Boletales</taxon>
        <taxon>Suillineae</taxon>
        <taxon>Suillaceae</taxon>
        <taxon>Suillus</taxon>
    </lineage>
</organism>
<evidence type="ECO:0000256" key="1">
    <source>
        <dbReference type="ARBA" id="ARBA00004127"/>
    </source>
</evidence>
<dbReference type="OrthoDB" id="44756at2759"/>
<dbReference type="Pfam" id="PF10270">
    <property type="entry name" value="MMgT"/>
    <property type="match status" value="1"/>
</dbReference>
<evidence type="ECO:0000313" key="7">
    <source>
        <dbReference type="EMBL" id="KAG1795170.1"/>
    </source>
</evidence>
<sequence length="122" mass="13349">MIEKLFLTLATLALLHGMNILSEISHYSSCSIAAYSTYEHLSLLKALGKPEGSLPLDIVYESILALILGLLGASLNAPPLKDITWASEMKKRTIDGMDSRLGFAHYKSRGKFLFASPHDGKI</sequence>
<keyword evidence="4" id="KW-1133">Transmembrane helix</keyword>
<comment type="subcellular location">
    <subcellularLocation>
        <location evidence="1">Endomembrane system</location>
        <topology evidence="1">Multi-pass membrane protein</topology>
    </subcellularLocation>
</comment>
<accession>A0A9P7AT43</accession>
<comment type="similarity">
    <text evidence="2">Belongs to the membrane magnesium transporter (TC 1.A.67) family.</text>
</comment>
<proteinExistence type="inferred from homology"/>
<evidence type="ECO:0000256" key="4">
    <source>
        <dbReference type="ARBA" id="ARBA00022989"/>
    </source>
</evidence>
<dbReference type="Proteomes" id="UP000719766">
    <property type="component" value="Unassembled WGS sequence"/>
</dbReference>
<keyword evidence="8" id="KW-1185">Reference proteome</keyword>
<evidence type="ECO:0000256" key="2">
    <source>
        <dbReference type="ARBA" id="ARBA00006109"/>
    </source>
</evidence>
<dbReference type="RefSeq" id="XP_041161122.1">
    <property type="nucleotide sequence ID" value="XM_041310489.1"/>
</dbReference>
<keyword evidence="6" id="KW-0732">Signal</keyword>